<evidence type="ECO:0000256" key="1">
    <source>
        <dbReference type="SAM" id="Phobius"/>
    </source>
</evidence>
<reference evidence="2" key="2">
    <citation type="submission" date="2015-04" db="UniProtKB">
        <authorList>
            <consortium name="EnsemblPlants"/>
        </authorList>
    </citation>
    <scope>IDENTIFICATION</scope>
</reference>
<proteinExistence type="predicted"/>
<protein>
    <submittedName>
        <fullName evidence="2">Uncharacterized protein</fullName>
    </submittedName>
</protein>
<dbReference type="AlphaFoldDB" id="A0A0D9Y634"/>
<feature type="transmembrane region" description="Helical" evidence="1">
    <location>
        <begin position="46"/>
        <end position="68"/>
    </location>
</feature>
<dbReference type="Proteomes" id="UP000026961">
    <property type="component" value="Chromosome 1"/>
</dbReference>
<evidence type="ECO:0000313" key="2">
    <source>
        <dbReference type="EnsemblPlants" id="OGLUM01G10780.1"/>
    </source>
</evidence>
<dbReference type="HOGENOM" id="CLU_162974_1_0_1"/>
<keyword evidence="1" id="KW-0812">Transmembrane</keyword>
<accession>A0A0D9Y634</accession>
<keyword evidence="1" id="KW-1133">Transmembrane helix</keyword>
<reference evidence="2" key="1">
    <citation type="submission" date="2013-08" db="EMBL/GenBank/DDBJ databases">
        <title>Oryza genome evolution.</title>
        <authorList>
            <person name="Wing R.A."/>
            <person name="Panaud O."/>
            <person name="Oliveira A.C."/>
        </authorList>
    </citation>
    <scope>NUCLEOTIDE SEQUENCE</scope>
</reference>
<organism evidence="2">
    <name type="scientific">Oryza glumipatula</name>
    <dbReference type="NCBI Taxonomy" id="40148"/>
    <lineage>
        <taxon>Eukaryota</taxon>
        <taxon>Viridiplantae</taxon>
        <taxon>Streptophyta</taxon>
        <taxon>Embryophyta</taxon>
        <taxon>Tracheophyta</taxon>
        <taxon>Spermatophyta</taxon>
        <taxon>Magnoliopsida</taxon>
        <taxon>Liliopsida</taxon>
        <taxon>Poales</taxon>
        <taxon>Poaceae</taxon>
        <taxon>BOP clade</taxon>
        <taxon>Oryzoideae</taxon>
        <taxon>Oryzeae</taxon>
        <taxon>Oryzinae</taxon>
        <taxon>Oryza</taxon>
    </lineage>
</organism>
<evidence type="ECO:0000313" key="3">
    <source>
        <dbReference type="Proteomes" id="UP000026961"/>
    </source>
</evidence>
<sequence length="105" mass="12074">MTTTTPLGAVLLLEGVHQEPSVYIDSRWIPAMSPKPYKPRVFDEAFAAWLLFLALRRVFIILFGFCWVESELLYCRGATKLGNNDTLHLPYRIVDASFVQEVILW</sequence>
<reference evidence="2" key="3">
    <citation type="submission" date="2018-05" db="EMBL/GenBank/DDBJ databases">
        <title>OgluRS3 (Oryza glumaepatula Reference Sequence Version 3).</title>
        <authorList>
            <person name="Zhang J."/>
            <person name="Kudrna D."/>
            <person name="Lee S."/>
            <person name="Talag J."/>
            <person name="Welchert J."/>
            <person name="Wing R.A."/>
        </authorList>
    </citation>
    <scope>NUCLEOTIDE SEQUENCE [LARGE SCALE GENOMIC DNA]</scope>
</reference>
<keyword evidence="1" id="KW-0472">Membrane</keyword>
<dbReference type="EnsemblPlants" id="OGLUM01G10780.1">
    <property type="protein sequence ID" value="OGLUM01G10780.1"/>
    <property type="gene ID" value="OGLUM01G10780"/>
</dbReference>
<keyword evidence="3" id="KW-1185">Reference proteome</keyword>
<dbReference type="Gramene" id="OGLUM01G10780.1">
    <property type="protein sequence ID" value="OGLUM01G10780.1"/>
    <property type="gene ID" value="OGLUM01G10780"/>
</dbReference>
<name>A0A0D9Y634_9ORYZ</name>